<keyword evidence="12" id="KW-1185">Reference proteome</keyword>
<gene>
    <name evidence="11" type="ORF">O4U47_24965</name>
</gene>
<protein>
    <recommendedName>
        <fullName evidence="7">DNA 3'-5' helicase</fullName>
        <ecNumber evidence="7">5.6.2.4</ecNumber>
    </recommendedName>
</protein>
<evidence type="ECO:0000256" key="5">
    <source>
        <dbReference type="ARBA" id="ARBA00023235"/>
    </source>
</evidence>
<dbReference type="PANTHER" id="PTHR11070">
    <property type="entry name" value="UVRD / RECB / PCRA DNA HELICASE FAMILY MEMBER"/>
    <property type="match status" value="1"/>
</dbReference>
<evidence type="ECO:0000313" key="12">
    <source>
        <dbReference type="Proteomes" id="UP001165685"/>
    </source>
</evidence>
<organism evidence="11 12">
    <name type="scientific">Nocardiopsis suaedae</name>
    <dbReference type="NCBI Taxonomy" id="3018444"/>
    <lineage>
        <taxon>Bacteria</taxon>
        <taxon>Bacillati</taxon>
        <taxon>Actinomycetota</taxon>
        <taxon>Actinomycetes</taxon>
        <taxon>Streptosporangiales</taxon>
        <taxon>Nocardiopsidaceae</taxon>
        <taxon>Nocardiopsis</taxon>
    </lineage>
</organism>
<keyword evidence="3 9" id="KW-0347">Helicase</keyword>
<evidence type="ECO:0000256" key="9">
    <source>
        <dbReference type="PROSITE-ProRule" id="PRU00560"/>
    </source>
</evidence>
<dbReference type="InterPro" id="IPR014016">
    <property type="entry name" value="UvrD-like_ATP-bd"/>
</dbReference>
<dbReference type="PROSITE" id="PS51198">
    <property type="entry name" value="UVRD_HELICASE_ATP_BIND"/>
    <property type="match status" value="1"/>
</dbReference>
<dbReference type="Proteomes" id="UP001165685">
    <property type="component" value="Unassembled WGS sequence"/>
</dbReference>
<evidence type="ECO:0000256" key="1">
    <source>
        <dbReference type="ARBA" id="ARBA00022741"/>
    </source>
</evidence>
<keyword evidence="4 9" id="KW-0067">ATP-binding</keyword>
<accession>A0ABT4TU81</accession>
<evidence type="ECO:0000256" key="7">
    <source>
        <dbReference type="ARBA" id="ARBA00034808"/>
    </source>
</evidence>
<comment type="catalytic activity">
    <reaction evidence="6">
        <text>Couples ATP hydrolysis with the unwinding of duplex DNA by translocating in the 3'-5' direction.</text>
        <dbReference type="EC" id="5.6.2.4"/>
    </reaction>
</comment>
<dbReference type="InterPro" id="IPR027417">
    <property type="entry name" value="P-loop_NTPase"/>
</dbReference>
<dbReference type="Gene3D" id="3.40.50.300">
    <property type="entry name" value="P-loop containing nucleotide triphosphate hydrolases"/>
    <property type="match status" value="2"/>
</dbReference>
<feature type="binding site" evidence="9">
    <location>
        <begin position="266"/>
        <end position="273"/>
    </location>
    <ligand>
        <name>ATP</name>
        <dbReference type="ChEBI" id="CHEBI:30616"/>
    </ligand>
</feature>
<feature type="domain" description="UvrD-like helicase ATP-binding" evidence="10">
    <location>
        <begin position="245"/>
        <end position="526"/>
    </location>
</feature>
<name>A0ABT4TU81_9ACTN</name>
<dbReference type="Pfam" id="PF13361">
    <property type="entry name" value="UvrD_C"/>
    <property type="match status" value="1"/>
</dbReference>
<keyword evidence="2 9" id="KW-0378">Hydrolase</keyword>
<evidence type="ECO:0000256" key="4">
    <source>
        <dbReference type="ARBA" id="ARBA00022840"/>
    </source>
</evidence>
<evidence type="ECO:0000256" key="8">
    <source>
        <dbReference type="ARBA" id="ARBA00048988"/>
    </source>
</evidence>
<evidence type="ECO:0000313" key="11">
    <source>
        <dbReference type="EMBL" id="MDA2807785.1"/>
    </source>
</evidence>
<keyword evidence="5" id="KW-0413">Isomerase</keyword>
<proteinExistence type="predicted"/>
<dbReference type="RefSeq" id="WP_270680408.1">
    <property type="nucleotide sequence ID" value="NZ_JAQFWP010000063.1"/>
</dbReference>
<evidence type="ECO:0000259" key="10">
    <source>
        <dbReference type="PROSITE" id="PS51198"/>
    </source>
</evidence>
<keyword evidence="1 9" id="KW-0547">Nucleotide-binding</keyword>
<comment type="catalytic activity">
    <reaction evidence="8">
        <text>ATP + H2O = ADP + phosphate + H(+)</text>
        <dbReference type="Rhea" id="RHEA:13065"/>
        <dbReference type="ChEBI" id="CHEBI:15377"/>
        <dbReference type="ChEBI" id="CHEBI:15378"/>
        <dbReference type="ChEBI" id="CHEBI:30616"/>
        <dbReference type="ChEBI" id="CHEBI:43474"/>
        <dbReference type="ChEBI" id="CHEBI:456216"/>
        <dbReference type="EC" id="5.6.2.4"/>
    </reaction>
</comment>
<dbReference type="InterPro" id="IPR000212">
    <property type="entry name" value="DNA_helicase_UvrD/REP"/>
</dbReference>
<evidence type="ECO:0000256" key="2">
    <source>
        <dbReference type="ARBA" id="ARBA00022801"/>
    </source>
</evidence>
<comment type="caution">
    <text evidence="11">The sequence shown here is derived from an EMBL/GenBank/DDBJ whole genome shotgun (WGS) entry which is preliminary data.</text>
</comment>
<dbReference type="EC" id="5.6.2.4" evidence="7"/>
<evidence type="ECO:0000256" key="6">
    <source>
        <dbReference type="ARBA" id="ARBA00034617"/>
    </source>
</evidence>
<dbReference type="EMBL" id="JAQFWP010000063">
    <property type="protein sequence ID" value="MDA2807785.1"/>
    <property type="molecule type" value="Genomic_DNA"/>
</dbReference>
<dbReference type="InterPro" id="IPR014017">
    <property type="entry name" value="DNA_helicase_UvrD-like_C"/>
</dbReference>
<dbReference type="Pfam" id="PF00580">
    <property type="entry name" value="UvrD-helicase"/>
    <property type="match status" value="1"/>
</dbReference>
<dbReference type="PANTHER" id="PTHR11070:SF45">
    <property type="entry name" value="DNA 3'-5' HELICASE"/>
    <property type="match status" value="1"/>
</dbReference>
<reference evidence="11" key="1">
    <citation type="submission" date="2023-01" db="EMBL/GenBank/DDBJ databases">
        <title>Draft genome sequence of Nocardiopsis sp. LSu2-4 isolated from halophytes.</title>
        <authorList>
            <person name="Duangmal K."/>
            <person name="Chantavorakit T."/>
        </authorList>
    </citation>
    <scope>NUCLEOTIDE SEQUENCE</scope>
    <source>
        <strain evidence="11">LSu2-4</strain>
    </source>
</reference>
<sequence length="707" mass="77868">MPQLALAMDFLSQYAALEKRVREAVNAALRKFSDTYFAGGHLERPHEAMDPRWRTLRITLGYRGVVLAPGDGDMFLLVAVLPHDDAYQYCKRRRASVNQAFGVLEFRDEANLETVGAALRPTAEGAEKRLFDHVADKHLAQLGIDAHTQRIVRLLPDETHLDALQPMLPAAQHNALVALASGMTVEEAWAELSKDLVEEVAPSDIDPEDLTAAIRRTPQRAVFVEGPEELQDILDHPFDAWRTFLHPRQKRIAYKEGYGGPAMVTGGAGTGKTVTAVHRTAHLAARVHASGQEAGDSGTGEPPILLTTFTKTLDAALRAQIDLLAGASEERRLVDVRNLDKIAHQVVREETGAMPALPRTRELMDLWDGFAEETGFSGRFLLDEWEHVILAQELTTEKEYLKARRRGRGGRLGEGHRKAIWSAVLGATDRMRAQGQWTFTQLASEAAAVLARKGRHLYRHVVVDESQDLHPAKWRLVRALVPEGPDDLFIAGDPHQRIYDHRVSLAAVGINVRGRSRKLNVNYRSTQEILSWAVPLLGTSPVEGLDGLQDRLDGYSSPLHGRTPVVQAFPSRDEELSALADRVTAWTAEGVEADAIGVAARTDALAREAAAALRTRSIATCGLAENSGVRVGTMHSMKGLEFRCTAVVGADAEHLPYEPHLVPADEDPVAHAHDVQKERNLAFVACTRARDSLYVSYTGEPSRFLSR</sequence>
<dbReference type="SUPFAM" id="SSF52540">
    <property type="entry name" value="P-loop containing nucleoside triphosphate hydrolases"/>
    <property type="match status" value="1"/>
</dbReference>
<evidence type="ECO:0000256" key="3">
    <source>
        <dbReference type="ARBA" id="ARBA00022806"/>
    </source>
</evidence>